<sequence>MASTFSLAPTFFFFVNFTTILIIFMAFQVSAARTTLVITPSILKHGAEFENAGNVVYQPAVSNFLAKGLHYPPSGPSHRGHNIPNFMKHVHITSSPFKKKMRGLQVAESVPSPGAGH</sequence>
<evidence type="ECO:0000313" key="3">
    <source>
        <dbReference type="Proteomes" id="UP000554482"/>
    </source>
</evidence>
<proteinExistence type="predicted"/>
<evidence type="ECO:0008006" key="4">
    <source>
        <dbReference type="Google" id="ProtNLM"/>
    </source>
</evidence>
<name>A0A7J6WIJ9_THATH</name>
<dbReference type="EMBL" id="JABWDY010014994">
    <property type="protein sequence ID" value="KAF5197189.1"/>
    <property type="molecule type" value="Genomic_DNA"/>
</dbReference>
<protein>
    <recommendedName>
        <fullName evidence="4">Transmembrane protein</fullName>
    </recommendedName>
</protein>
<feature type="transmembrane region" description="Helical" evidence="1">
    <location>
        <begin position="6"/>
        <end position="27"/>
    </location>
</feature>
<dbReference type="Proteomes" id="UP000554482">
    <property type="component" value="Unassembled WGS sequence"/>
</dbReference>
<keyword evidence="1" id="KW-0472">Membrane</keyword>
<keyword evidence="3" id="KW-1185">Reference proteome</keyword>
<organism evidence="2 3">
    <name type="scientific">Thalictrum thalictroides</name>
    <name type="common">Rue-anemone</name>
    <name type="synonym">Anemone thalictroides</name>
    <dbReference type="NCBI Taxonomy" id="46969"/>
    <lineage>
        <taxon>Eukaryota</taxon>
        <taxon>Viridiplantae</taxon>
        <taxon>Streptophyta</taxon>
        <taxon>Embryophyta</taxon>
        <taxon>Tracheophyta</taxon>
        <taxon>Spermatophyta</taxon>
        <taxon>Magnoliopsida</taxon>
        <taxon>Ranunculales</taxon>
        <taxon>Ranunculaceae</taxon>
        <taxon>Thalictroideae</taxon>
        <taxon>Thalictrum</taxon>
    </lineage>
</organism>
<comment type="caution">
    <text evidence="2">The sequence shown here is derived from an EMBL/GenBank/DDBJ whole genome shotgun (WGS) entry which is preliminary data.</text>
</comment>
<keyword evidence="1" id="KW-0812">Transmembrane</keyword>
<evidence type="ECO:0000256" key="1">
    <source>
        <dbReference type="SAM" id="Phobius"/>
    </source>
</evidence>
<dbReference type="AlphaFoldDB" id="A0A7J6WIJ9"/>
<keyword evidence="1" id="KW-1133">Transmembrane helix</keyword>
<reference evidence="2 3" key="1">
    <citation type="submission" date="2020-06" db="EMBL/GenBank/DDBJ databases">
        <title>Transcriptomic and genomic resources for Thalictrum thalictroides and T. hernandezii: Facilitating candidate gene discovery in an emerging model plant lineage.</title>
        <authorList>
            <person name="Arias T."/>
            <person name="Riano-Pachon D.M."/>
            <person name="Di Stilio V.S."/>
        </authorList>
    </citation>
    <scope>NUCLEOTIDE SEQUENCE [LARGE SCALE GENOMIC DNA]</scope>
    <source>
        <strain evidence="3">cv. WT478/WT964</strain>
        <tissue evidence="2">Leaves</tissue>
    </source>
</reference>
<gene>
    <name evidence="2" type="ORF">FRX31_013214</name>
</gene>
<accession>A0A7J6WIJ9</accession>
<evidence type="ECO:0000313" key="2">
    <source>
        <dbReference type="EMBL" id="KAF5197189.1"/>
    </source>
</evidence>